<gene>
    <name evidence="1" type="ORF">FIBSPDRAFT_865682</name>
</gene>
<dbReference type="OrthoDB" id="2940489at2759"/>
<keyword evidence="2" id="KW-1185">Reference proteome</keyword>
<reference evidence="1 2" key="1">
    <citation type="journal article" date="2016" name="Mol. Biol. Evol.">
        <title>Comparative Genomics of Early-Diverging Mushroom-Forming Fungi Provides Insights into the Origins of Lignocellulose Decay Capabilities.</title>
        <authorList>
            <person name="Nagy L.G."/>
            <person name="Riley R."/>
            <person name="Tritt A."/>
            <person name="Adam C."/>
            <person name="Daum C."/>
            <person name="Floudas D."/>
            <person name="Sun H."/>
            <person name="Yadav J.S."/>
            <person name="Pangilinan J."/>
            <person name="Larsson K.H."/>
            <person name="Matsuura K."/>
            <person name="Barry K."/>
            <person name="Labutti K."/>
            <person name="Kuo R."/>
            <person name="Ohm R.A."/>
            <person name="Bhattacharya S.S."/>
            <person name="Shirouzu T."/>
            <person name="Yoshinaga Y."/>
            <person name="Martin F.M."/>
            <person name="Grigoriev I.V."/>
            <person name="Hibbett D.S."/>
        </authorList>
    </citation>
    <scope>NUCLEOTIDE SEQUENCE [LARGE SCALE GENOMIC DNA]</scope>
    <source>
        <strain evidence="1 2">CBS 109695</strain>
    </source>
</reference>
<accession>A0A166FED7</accession>
<proteinExistence type="predicted"/>
<protein>
    <submittedName>
        <fullName evidence="1">Uncharacterized protein</fullName>
    </submittedName>
</protein>
<dbReference type="Proteomes" id="UP000076532">
    <property type="component" value="Unassembled WGS sequence"/>
</dbReference>
<dbReference type="AlphaFoldDB" id="A0A166FED7"/>
<sequence>MPITIRNQSSFAVEVFVTTYENGGDDKWYTLEAGHQDTWGREKGWEVVGFKSNHALDKRTALYTKADSILIFKDFNNVFTQ</sequence>
<organism evidence="1 2">
    <name type="scientific">Athelia psychrophila</name>
    <dbReference type="NCBI Taxonomy" id="1759441"/>
    <lineage>
        <taxon>Eukaryota</taxon>
        <taxon>Fungi</taxon>
        <taxon>Dikarya</taxon>
        <taxon>Basidiomycota</taxon>
        <taxon>Agaricomycotina</taxon>
        <taxon>Agaricomycetes</taxon>
        <taxon>Agaricomycetidae</taxon>
        <taxon>Atheliales</taxon>
        <taxon>Atheliaceae</taxon>
        <taxon>Athelia</taxon>
    </lineage>
</organism>
<name>A0A166FED7_9AGAM</name>
<evidence type="ECO:0000313" key="2">
    <source>
        <dbReference type="Proteomes" id="UP000076532"/>
    </source>
</evidence>
<evidence type="ECO:0000313" key="1">
    <source>
        <dbReference type="EMBL" id="KZP16714.1"/>
    </source>
</evidence>
<dbReference type="EMBL" id="KV417590">
    <property type="protein sequence ID" value="KZP16714.1"/>
    <property type="molecule type" value="Genomic_DNA"/>
</dbReference>